<comment type="caution">
    <text evidence="2">The sequence shown here is derived from an EMBL/GenBank/DDBJ whole genome shotgun (WGS) entry which is preliminary data.</text>
</comment>
<dbReference type="OrthoDB" id="163120at2759"/>
<accession>A0A9P6RWZ7</accession>
<keyword evidence="3" id="KW-1185">Reference proteome</keyword>
<proteinExistence type="predicted"/>
<feature type="region of interest" description="Disordered" evidence="1">
    <location>
        <begin position="220"/>
        <end position="240"/>
    </location>
</feature>
<dbReference type="Proteomes" id="UP000738325">
    <property type="component" value="Unassembled WGS sequence"/>
</dbReference>
<evidence type="ECO:0000313" key="2">
    <source>
        <dbReference type="EMBL" id="KAG0329983.1"/>
    </source>
</evidence>
<gene>
    <name evidence="2" type="ORF">BGZ99_009427</name>
</gene>
<feature type="compositionally biased region" description="Basic and acidic residues" evidence="1">
    <location>
        <begin position="222"/>
        <end position="240"/>
    </location>
</feature>
<dbReference type="EMBL" id="JAAAIP010000008">
    <property type="protein sequence ID" value="KAG0329983.1"/>
    <property type="molecule type" value="Genomic_DNA"/>
</dbReference>
<feature type="region of interest" description="Disordered" evidence="1">
    <location>
        <begin position="1"/>
        <end position="26"/>
    </location>
</feature>
<name>A0A9P6RWZ7_9FUNG</name>
<evidence type="ECO:0000256" key="1">
    <source>
        <dbReference type="SAM" id="MobiDB-lite"/>
    </source>
</evidence>
<dbReference type="AlphaFoldDB" id="A0A9P6RWZ7"/>
<protein>
    <submittedName>
        <fullName evidence="2">Uncharacterized protein</fullName>
    </submittedName>
</protein>
<feature type="compositionally biased region" description="Polar residues" evidence="1">
    <location>
        <begin position="16"/>
        <end position="26"/>
    </location>
</feature>
<evidence type="ECO:0000313" key="3">
    <source>
        <dbReference type="Proteomes" id="UP000738325"/>
    </source>
</evidence>
<organism evidence="2 3">
    <name type="scientific">Dissophora globulifera</name>
    <dbReference type="NCBI Taxonomy" id="979702"/>
    <lineage>
        <taxon>Eukaryota</taxon>
        <taxon>Fungi</taxon>
        <taxon>Fungi incertae sedis</taxon>
        <taxon>Mucoromycota</taxon>
        <taxon>Mortierellomycotina</taxon>
        <taxon>Mortierellomycetes</taxon>
        <taxon>Mortierellales</taxon>
        <taxon>Mortierellaceae</taxon>
        <taxon>Dissophora</taxon>
    </lineage>
</organism>
<reference evidence="2" key="1">
    <citation type="journal article" date="2020" name="Fungal Divers.">
        <title>Resolving the Mortierellaceae phylogeny through synthesis of multi-gene phylogenetics and phylogenomics.</title>
        <authorList>
            <person name="Vandepol N."/>
            <person name="Liber J."/>
            <person name="Desiro A."/>
            <person name="Na H."/>
            <person name="Kennedy M."/>
            <person name="Barry K."/>
            <person name="Grigoriev I.V."/>
            <person name="Miller A.N."/>
            <person name="O'Donnell K."/>
            <person name="Stajich J.E."/>
            <person name="Bonito G."/>
        </authorList>
    </citation>
    <scope>NUCLEOTIDE SEQUENCE</scope>
    <source>
        <strain evidence="2">REB-010B</strain>
    </source>
</reference>
<sequence length="285" mass="32092">MSASTTPDSAAHPKNDSTSPERPQQVDIQTPVSFSTCPLPSTFSLVLNYRKGRPTSSRRALKDLPASAPWVFERDADTYRVLIARIEGYISRLQGVRLPRNWRPYLKPTNNTYQRNFVELTNDNFAKELERTWRKEARRTNNLNGDGIELQLYVYLEDVVNAKAAAGNNGVCQTATQPIQSQAVEQSIIPDIGPSTQMHLMRHIANPSTVPARKVGSILKTNTDRQAHDPDERKREFKDKQRAMADLQAEYRMIEININGIDLPISVKLSSLQKALNLPLSVPSK</sequence>